<keyword evidence="2" id="KW-1185">Reference proteome</keyword>
<evidence type="ECO:0000313" key="1">
    <source>
        <dbReference type="EMBL" id="CAK7344841.1"/>
    </source>
</evidence>
<dbReference type="EMBL" id="CAWUPB010001165">
    <property type="protein sequence ID" value="CAK7344841.1"/>
    <property type="molecule type" value="Genomic_DNA"/>
</dbReference>
<protein>
    <submittedName>
        <fullName evidence="1">Uncharacterized protein</fullName>
    </submittedName>
</protein>
<organism evidence="1 2">
    <name type="scientific">Dovyalis caffra</name>
    <dbReference type="NCBI Taxonomy" id="77055"/>
    <lineage>
        <taxon>Eukaryota</taxon>
        <taxon>Viridiplantae</taxon>
        <taxon>Streptophyta</taxon>
        <taxon>Embryophyta</taxon>
        <taxon>Tracheophyta</taxon>
        <taxon>Spermatophyta</taxon>
        <taxon>Magnoliopsida</taxon>
        <taxon>eudicotyledons</taxon>
        <taxon>Gunneridae</taxon>
        <taxon>Pentapetalae</taxon>
        <taxon>rosids</taxon>
        <taxon>fabids</taxon>
        <taxon>Malpighiales</taxon>
        <taxon>Salicaceae</taxon>
        <taxon>Flacourtieae</taxon>
        <taxon>Dovyalis</taxon>
    </lineage>
</organism>
<proteinExistence type="predicted"/>
<name>A0AAV1S350_9ROSI</name>
<reference evidence="1 2" key="1">
    <citation type="submission" date="2024-01" db="EMBL/GenBank/DDBJ databases">
        <authorList>
            <person name="Waweru B."/>
        </authorList>
    </citation>
    <scope>NUCLEOTIDE SEQUENCE [LARGE SCALE GENOMIC DNA]</scope>
</reference>
<dbReference type="Proteomes" id="UP001314170">
    <property type="component" value="Unassembled WGS sequence"/>
</dbReference>
<dbReference type="AlphaFoldDB" id="A0AAV1S350"/>
<comment type="caution">
    <text evidence="1">The sequence shown here is derived from an EMBL/GenBank/DDBJ whole genome shotgun (WGS) entry which is preliminary data.</text>
</comment>
<accession>A0AAV1S350</accession>
<sequence>MLADLARPVNDLFPCRIGQGGLSERWGDQQKKANLTRPELIHDPVAELTLGA</sequence>
<evidence type="ECO:0000313" key="2">
    <source>
        <dbReference type="Proteomes" id="UP001314170"/>
    </source>
</evidence>
<gene>
    <name evidence="1" type="ORF">DCAF_LOCUS17974</name>
</gene>